<dbReference type="GeneID" id="74947724"/>
<reference evidence="2 3" key="1">
    <citation type="journal article" date="2014" name="Int. J. Syst. Evol. Microbiol.">
        <title>Nitrososphaera viennensis gen. nov., sp. nov., an aerobic and mesophilic, ammonia-oxidizing archaeon from soil and a member of the archaeal phylum Thaumarchaeota.</title>
        <authorList>
            <person name="Stieglmeier M."/>
            <person name="Klingl A."/>
            <person name="Alves R.J."/>
            <person name="Rittmann S.K."/>
            <person name="Melcher M."/>
            <person name="Leisch N."/>
            <person name="Schleper C."/>
        </authorList>
    </citation>
    <scope>NUCLEOTIDE SEQUENCE [LARGE SCALE GENOMIC DNA]</scope>
    <source>
        <strain evidence="2">EN76</strain>
    </source>
</reference>
<keyword evidence="3" id="KW-1185">Reference proteome</keyword>
<dbReference type="AlphaFoldDB" id="A0A060HNM0"/>
<feature type="transmembrane region" description="Helical" evidence="1">
    <location>
        <begin position="218"/>
        <end position="239"/>
    </location>
</feature>
<dbReference type="HOGENOM" id="CLU_1136085_0_0_2"/>
<dbReference type="Proteomes" id="UP000027093">
    <property type="component" value="Chromosome"/>
</dbReference>
<feature type="transmembrane region" description="Helical" evidence="1">
    <location>
        <begin position="24"/>
        <end position="45"/>
    </location>
</feature>
<dbReference type="RefSeq" id="WP_075055448.1">
    <property type="nucleotide sequence ID" value="NZ_CP007536.1"/>
</dbReference>
<evidence type="ECO:0000313" key="3">
    <source>
        <dbReference type="Proteomes" id="UP000027093"/>
    </source>
</evidence>
<proteinExistence type="predicted"/>
<dbReference type="EMBL" id="CP007536">
    <property type="protein sequence ID" value="AIC16750.1"/>
    <property type="molecule type" value="Genomic_DNA"/>
</dbReference>
<keyword evidence="1" id="KW-1133">Transmembrane helix</keyword>
<keyword evidence="1" id="KW-0812">Transmembrane</keyword>
<keyword evidence="1" id="KW-0472">Membrane</keyword>
<protein>
    <submittedName>
        <fullName evidence="2">Uncharacterized protein</fullName>
    </submittedName>
</protein>
<sequence length="244" mass="26234">MVRRNPDKRPPINPNSPLEPSLKVRLAIAGAIIFAISISSGFVILQINQVVSRESTFAPYFLNISNPAKLNETMYITVNLESQGSIAAQKNITVYSRLAPNHQLRGEGGLGYSDLPSYFLLTFDGTFCPQGTVDKYGSQNACAILLQKVNVKDKVHNPNGFNYEGTGTIRYATGGQFGILLGTNFNETSGTANVIASNSAFINIVSLEDSQQVELGRAAVYLAIPLAVIGAAISLIPILTSPRK</sequence>
<dbReference type="KEGG" id="nvn:NVIE_024850"/>
<name>A0A060HNM0_9ARCH</name>
<evidence type="ECO:0000256" key="1">
    <source>
        <dbReference type="SAM" id="Phobius"/>
    </source>
</evidence>
<gene>
    <name evidence="2" type="ORF">NVIE_024850</name>
</gene>
<accession>A0A060HNM0</accession>
<evidence type="ECO:0000313" key="2">
    <source>
        <dbReference type="EMBL" id="AIC16750.1"/>
    </source>
</evidence>
<organism evidence="2 3">
    <name type="scientific">Nitrososphaera viennensis EN76</name>
    <dbReference type="NCBI Taxonomy" id="926571"/>
    <lineage>
        <taxon>Archaea</taxon>
        <taxon>Nitrososphaerota</taxon>
        <taxon>Nitrososphaeria</taxon>
        <taxon>Nitrososphaerales</taxon>
        <taxon>Nitrososphaeraceae</taxon>
        <taxon>Nitrososphaera</taxon>
    </lineage>
</organism>